<accession>A0A095AGY5</accession>
<dbReference type="Pfam" id="PF01363">
    <property type="entry name" value="FYVE"/>
    <property type="match status" value="1"/>
</dbReference>
<feature type="region of interest" description="Disordered" evidence="9">
    <location>
        <begin position="782"/>
        <end position="811"/>
    </location>
</feature>
<keyword evidence="6" id="KW-0862">Zinc</keyword>
<dbReference type="PROSITE" id="PS50010">
    <property type="entry name" value="DH_2"/>
    <property type="match status" value="1"/>
</dbReference>
<keyword evidence="2" id="KW-0963">Cytoplasm</keyword>
<reference evidence="13" key="3">
    <citation type="submission" date="2021-06" db="EMBL/GenBank/DDBJ databases">
        <title>Chromosome-level genome assembly for S. haematobium.</title>
        <authorList>
            <person name="Stroehlein A.J."/>
        </authorList>
    </citation>
    <scope>NUCLEOTIDE SEQUENCE</scope>
</reference>
<dbReference type="InterPro" id="IPR011993">
    <property type="entry name" value="PH-like_dom_sf"/>
</dbReference>
<comment type="subcellular location">
    <subcellularLocation>
        <location evidence="1">Cytoplasm</location>
        <location evidence="1">Cytoskeleton</location>
    </subcellularLocation>
</comment>
<dbReference type="Gene3D" id="1.20.900.10">
    <property type="entry name" value="Dbl homology (DH) domain"/>
    <property type="match status" value="1"/>
</dbReference>
<dbReference type="GeneID" id="24589106"/>
<evidence type="ECO:0000256" key="3">
    <source>
        <dbReference type="ARBA" id="ARBA00022658"/>
    </source>
</evidence>
<proteinExistence type="predicted"/>
<dbReference type="SUPFAM" id="SSF57903">
    <property type="entry name" value="FYVE/PHD zinc finger"/>
    <property type="match status" value="1"/>
</dbReference>
<dbReference type="GO" id="GO:0005737">
    <property type="term" value="C:cytoplasm"/>
    <property type="evidence" value="ECO:0007669"/>
    <property type="project" value="TreeGrafter"/>
</dbReference>
<feature type="region of interest" description="Disordered" evidence="9">
    <location>
        <begin position="586"/>
        <end position="613"/>
    </location>
</feature>
<dbReference type="EMBL" id="KL250536">
    <property type="protein sequence ID" value="KGB33176.1"/>
    <property type="molecule type" value="Genomic_DNA"/>
</dbReference>
<dbReference type="PANTHER" id="PTHR12673">
    <property type="entry name" value="FACIOGENITAL DYSPLASIA PROTEIN"/>
    <property type="match status" value="1"/>
</dbReference>
<feature type="domain" description="PH" evidence="10">
    <location>
        <begin position="310"/>
        <end position="412"/>
    </location>
</feature>
<reference evidence="13" key="2">
    <citation type="journal article" date="2019" name="Gigascience">
        <title>High-quality Schistosoma haematobium genome achieved by single-molecule and long-range sequencing.</title>
        <authorList>
            <person name="Stroehlein A.J."/>
            <person name="Korhonen P.K."/>
            <person name="Chong T.M."/>
            <person name="Lim Y.L."/>
            <person name="Chan K.G."/>
            <person name="Webster B."/>
            <person name="Rollinson D."/>
            <person name="Brindley P.J."/>
            <person name="Gasser R.B."/>
            <person name="Young N.D."/>
        </authorList>
    </citation>
    <scope>NUCLEOTIDE SEQUENCE</scope>
</reference>
<evidence type="ECO:0000259" key="11">
    <source>
        <dbReference type="PROSITE" id="PS50010"/>
    </source>
</evidence>
<dbReference type="InterPro" id="IPR017455">
    <property type="entry name" value="Znf_FYVE-rel"/>
</dbReference>
<feature type="compositionally biased region" description="Polar residues" evidence="9">
    <location>
        <begin position="604"/>
        <end position="613"/>
    </location>
</feature>
<evidence type="ECO:0000256" key="5">
    <source>
        <dbReference type="ARBA" id="ARBA00022771"/>
    </source>
</evidence>
<dbReference type="PROSITE" id="PS50178">
    <property type="entry name" value="ZF_FYVE"/>
    <property type="match status" value="1"/>
</dbReference>
<dbReference type="InterPro" id="IPR001849">
    <property type="entry name" value="PH_domain"/>
</dbReference>
<evidence type="ECO:0000259" key="10">
    <source>
        <dbReference type="PROSITE" id="PS50003"/>
    </source>
</evidence>
<dbReference type="Gene3D" id="3.30.40.10">
    <property type="entry name" value="Zinc/RING finger domain, C3HC4 (zinc finger)"/>
    <property type="match status" value="1"/>
</dbReference>
<evidence type="ECO:0000256" key="2">
    <source>
        <dbReference type="ARBA" id="ARBA00022490"/>
    </source>
</evidence>
<gene>
    <name evidence="13" type="primary">FGD4</name>
    <name evidence="13" type="ORF">MS3_00005932</name>
    <name evidence="14" type="ORF">MS3_01346</name>
</gene>
<dbReference type="InterPro" id="IPR000306">
    <property type="entry name" value="Znf_FYVE"/>
</dbReference>
<dbReference type="InterPro" id="IPR011011">
    <property type="entry name" value="Znf_FYVE_PHD"/>
</dbReference>
<dbReference type="InterPro" id="IPR013083">
    <property type="entry name" value="Znf_RING/FYVE/PHD"/>
</dbReference>
<dbReference type="PROSITE" id="PS50003">
    <property type="entry name" value="PH_DOMAIN"/>
    <property type="match status" value="1"/>
</dbReference>
<dbReference type="RefSeq" id="XP_051070051.1">
    <property type="nucleotide sequence ID" value="XM_051214024.1"/>
</dbReference>
<organism evidence="14">
    <name type="scientific">Schistosoma haematobium</name>
    <name type="common">Blood fluke</name>
    <dbReference type="NCBI Taxonomy" id="6185"/>
    <lineage>
        <taxon>Eukaryota</taxon>
        <taxon>Metazoa</taxon>
        <taxon>Spiralia</taxon>
        <taxon>Lophotrochozoa</taxon>
        <taxon>Platyhelminthes</taxon>
        <taxon>Trematoda</taxon>
        <taxon>Digenea</taxon>
        <taxon>Strigeidida</taxon>
        <taxon>Schistosomatoidea</taxon>
        <taxon>Schistosomatidae</taxon>
        <taxon>Schistosoma</taxon>
    </lineage>
</organism>
<keyword evidence="15" id="KW-1185">Reference proteome</keyword>
<dbReference type="GO" id="GO:0005085">
    <property type="term" value="F:guanyl-nucleotide exchange factor activity"/>
    <property type="evidence" value="ECO:0007669"/>
    <property type="project" value="UniProtKB-KW"/>
</dbReference>
<feature type="domain" description="FYVE-type" evidence="12">
    <location>
        <begin position="445"/>
        <end position="496"/>
    </location>
</feature>
<dbReference type="EMBL" id="AMPZ03000003">
    <property type="protein sequence ID" value="KAH9588570.1"/>
    <property type="molecule type" value="Genomic_DNA"/>
</dbReference>
<reference evidence="14" key="1">
    <citation type="journal article" date="2012" name="Nat. Genet.">
        <title>Whole-genome sequence of Schistosoma haematobium.</title>
        <authorList>
            <person name="Young N.D."/>
            <person name="Jex A.R."/>
            <person name="Li B."/>
            <person name="Liu S."/>
            <person name="Yang L."/>
            <person name="Xiong Z."/>
            <person name="Li Y."/>
            <person name="Cantacessi C."/>
            <person name="Hall R.S."/>
            <person name="Xu X."/>
            <person name="Chen F."/>
            <person name="Wu X."/>
            <person name="Zerlotini A."/>
            <person name="Oliveira G."/>
            <person name="Hofmann A."/>
            <person name="Zhang G."/>
            <person name="Fang X."/>
            <person name="Kang Y."/>
            <person name="Campbell B.E."/>
            <person name="Loukas A."/>
            <person name="Ranganathan S."/>
            <person name="Rollinson D."/>
            <person name="Rinaldi G."/>
            <person name="Brindley P.J."/>
            <person name="Yang H."/>
            <person name="Wang J."/>
            <person name="Wang J."/>
            <person name="Gasser R.B."/>
        </authorList>
    </citation>
    <scope>NUCLEOTIDE SEQUENCE [LARGE SCALE GENOMIC DNA]</scope>
</reference>
<evidence type="ECO:0000256" key="8">
    <source>
        <dbReference type="PROSITE-ProRule" id="PRU00091"/>
    </source>
</evidence>
<evidence type="ECO:0000313" key="13">
    <source>
        <dbReference type="EMBL" id="KAH9588570.1"/>
    </source>
</evidence>
<feature type="compositionally biased region" description="Polar residues" evidence="9">
    <location>
        <begin position="586"/>
        <end position="595"/>
    </location>
</feature>
<protein>
    <submittedName>
        <fullName evidence="13 14">FYVE, RhoGEF and PH domain-containing protein 4</fullName>
    </submittedName>
</protein>
<evidence type="ECO:0000256" key="1">
    <source>
        <dbReference type="ARBA" id="ARBA00004245"/>
    </source>
</evidence>
<name>A0A095AGY5_SCHHA</name>
<feature type="domain" description="DH" evidence="11">
    <location>
        <begin position="92"/>
        <end position="281"/>
    </location>
</feature>
<dbReference type="Proteomes" id="UP000471633">
    <property type="component" value="Unassembled WGS sequence"/>
</dbReference>
<dbReference type="STRING" id="6185.A0A095AGY5"/>
<evidence type="ECO:0000256" key="6">
    <source>
        <dbReference type="ARBA" id="ARBA00022833"/>
    </source>
</evidence>
<dbReference type="GO" id="GO:0005856">
    <property type="term" value="C:cytoskeleton"/>
    <property type="evidence" value="ECO:0007669"/>
    <property type="project" value="UniProtKB-SubCell"/>
</dbReference>
<evidence type="ECO:0000256" key="9">
    <source>
        <dbReference type="SAM" id="MobiDB-lite"/>
    </source>
</evidence>
<dbReference type="InterPro" id="IPR000219">
    <property type="entry name" value="DH_dom"/>
</dbReference>
<reference evidence="13" key="4">
    <citation type="journal article" date="2022" name="PLoS Pathog.">
        <title>Chromosome-level genome of Schistosoma haematobium underpins genome-wide explorations of molecular variation.</title>
        <authorList>
            <person name="Stroehlein A.J."/>
            <person name="Korhonen P.K."/>
            <person name="Lee V.V."/>
            <person name="Ralph S.A."/>
            <person name="Mentink-Kane M."/>
            <person name="You H."/>
            <person name="McManus D.P."/>
            <person name="Tchuente L.T."/>
            <person name="Stothard J.R."/>
            <person name="Kaur P."/>
            <person name="Dudchenko O."/>
            <person name="Aiden E.L."/>
            <person name="Yang B."/>
            <person name="Yang H."/>
            <person name="Emery A.M."/>
            <person name="Webster B.L."/>
            <person name="Brindley P.J."/>
            <person name="Rollinson D."/>
            <person name="Chang B.C.H."/>
            <person name="Gasser R.B."/>
            <person name="Young N.D."/>
        </authorList>
    </citation>
    <scope>NUCLEOTIDE SEQUENCE</scope>
</reference>
<dbReference type="CTD" id="121512"/>
<evidence type="ECO:0000313" key="15">
    <source>
        <dbReference type="Proteomes" id="UP000471633"/>
    </source>
</evidence>
<evidence type="ECO:0000256" key="7">
    <source>
        <dbReference type="ARBA" id="ARBA00023212"/>
    </source>
</evidence>
<dbReference type="SMART" id="SM00233">
    <property type="entry name" value="PH"/>
    <property type="match status" value="2"/>
</dbReference>
<dbReference type="InterPro" id="IPR035899">
    <property type="entry name" value="DBL_dom_sf"/>
</dbReference>
<keyword evidence="5 8" id="KW-0863">Zinc-finger</keyword>
<dbReference type="SUPFAM" id="SSF50729">
    <property type="entry name" value="PH domain-like"/>
    <property type="match status" value="1"/>
</dbReference>
<dbReference type="PANTHER" id="PTHR12673:SF159">
    <property type="entry name" value="LD03170P"/>
    <property type="match status" value="1"/>
</dbReference>
<evidence type="ECO:0000313" key="14">
    <source>
        <dbReference type="EMBL" id="KGB33176.1"/>
    </source>
</evidence>
<dbReference type="Pfam" id="PF00169">
    <property type="entry name" value="PH"/>
    <property type="match status" value="1"/>
</dbReference>
<sequence>MSGGCVHVSIKLDILHPDYLCDLVNKTPESEIRGCKNVFGESVTKGSIFLDALDFQRNKIKNLLNETLKEKLSTSNKGLLSTAQKDLDAMEKKRKIARSVYDEMLQYGKRLLECIRILKDVNDELQNVSSLRCNSVINGMFKDIPSLFKVHEHLTESFDSCEAEDIELPSTFTSDKEMQILNIYKSFLCRYAVNFKTFSEMYSTNEELQNICKGIVAKSQYQEQRIQNVPGMFYGVSTALPRYKDLIYRLKGTMLPSDPEYTNVTKAWNFIKDLLDRSEQEIILQEKMLNAREALGKLDGLRVKYTQIPLLHLEGPAKKLPRRSIHRRLLDRYLFLFSEYLVMTESPNAVGRYQVKSEIGLAGMTLCEVKDDEEINVEHCFRIKAKELCVEVAFSNDDEKQLWWRELQQAIDCECNKPNSNCFNEKKSIMSANNLGEVAAQWVKDESSTMCTNCCTEFTTLNRRHHCRACGKLFCGSCSAYKAPLESCGGKYERVCVVDYYLLNKNFKPPKPKIMEAILRRVDKQQPLQPLRTGFLMWSHFNNSWSTKSPIRLPKSSVQYRSVDTSSEIRKELLRDIGPFNSSSKFACKNSSTDPVDNHHDSNTKSTSNSLPHINNRSFDSSINIESTNHKSSSACLSRLFCVLQTDTSFEFYAARADTRAVDKITVIGLRLFYLDDNFNDTFSNHNGNLSTIQQPTLHTKARSFDNSSNVNKDFPENTIGSFRREYSRLYRQGNPIYRNCKPPPRDRNIFDHGFSSETSSLSDVTSLSKSYIKPSSVSTLEADRLSNRSTQSCRERSSKENHKNSLCNFSGDQSNDDDGIVTNSEIIKHVETISPEILSLLRNNLGFLLLPLNTDRPAHYFEATTVEIRTQWINSIRRVCIDFMSSPPSR</sequence>
<evidence type="ECO:0000259" key="12">
    <source>
        <dbReference type="PROSITE" id="PS50178"/>
    </source>
</evidence>
<dbReference type="Gene3D" id="2.30.29.30">
    <property type="entry name" value="Pleckstrin-homology domain (PH domain)/Phosphotyrosine-binding domain (PTB)"/>
    <property type="match status" value="1"/>
</dbReference>
<evidence type="ECO:0000256" key="4">
    <source>
        <dbReference type="ARBA" id="ARBA00022723"/>
    </source>
</evidence>
<dbReference type="AlphaFoldDB" id="A0A095AGY5"/>
<dbReference type="SMART" id="SM00064">
    <property type="entry name" value="FYVE"/>
    <property type="match status" value="1"/>
</dbReference>
<dbReference type="SUPFAM" id="SSF48065">
    <property type="entry name" value="DBL homology domain (DH-domain)"/>
    <property type="match status" value="1"/>
</dbReference>
<dbReference type="GO" id="GO:0008270">
    <property type="term" value="F:zinc ion binding"/>
    <property type="evidence" value="ECO:0007669"/>
    <property type="project" value="UniProtKB-KW"/>
</dbReference>
<feature type="region of interest" description="Disordered" evidence="9">
    <location>
        <begin position="735"/>
        <end position="761"/>
    </location>
</feature>
<keyword evidence="3" id="KW-0344">Guanine-nucleotide releasing factor</keyword>
<keyword evidence="7" id="KW-0206">Cytoskeleton</keyword>
<feature type="compositionally biased region" description="Basic and acidic residues" evidence="9">
    <location>
        <begin position="794"/>
        <end position="804"/>
    </location>
</feature>
<keyword evidence="4" id="KW-0479">Metal-binding</keyword>
<dbReference type="InterPro" id="IPR051092">
    <property type="entry name" value="FYVE_RhoGEF_PH"/>
</dbReference>